<dbReference type="Proteomes" id="UP001303889">
    <property type="component" value="Unassembled WGS sequence"/>
</dbReference>
<evidence type="ECO:0000313" key="2">
    <source>
        <dbReference type="EMBL" id="KAK3899057.1"/>
    </source>
</evidence>
<dbReference type="Gene3D" id="3.90.1300.10">
    <property type="entry name" value="Amidase signature (AS) domain"/>
    <property type="match status" value="1"/>
</dbReference>
<sequence length="511" mass="54329">MASQSLPFDPLVATASDLQKLLDDGVVTSEGLVNVYLAQIEKHNHHGMKLNAVISTTPRDTLLTIARGLDQERRVRGKRGPLHGIPIILKDSICTPSVGLPTTCGSYALVGATAIRDATVTTRLVQAGAIIIAKANLSEWSNFKQRMMTSGWSAVGGQTQSPYVRGGVLRNATPLGHSTPAGSSSGSAVSVAAGFAPVSVATESDGSIVYPAGRAAVYALKLTVGTVPMDGCQANAQWLTTLGAMAKSPLDLTDTVSVLLRTNDLSRHLTGSWAGIRVGFVDLSEWRHNPIWVEHHEEFFRRQEELVEDAIHKITANGATVIRDVDLIKPAQIVAGTPLPDIRPLSAYQARAGFAHFMSNFEGTTVRTLDDLVRFNLYHAELELPPEYPTQESILAAANPHNKLTPEAFAQYSTTIRSTTAHAVTSLLTQHSLTVIIGPTDSRMAGIAAAAGLPIGNVPMGFAEGLNGRAIGLSVLAGAGNEKDILRVMAAWERSLPGAREAPPLMVGWGQ</sequence>
<organism evidence="2 3">
    <name type="scientific">Staphylotrichum tortipilum</name>
    <dbReference type="NCBI Taxonomy" id="2831512"/>
    <lineage>
        <taxon>Eukaryota</taxon>
        <taxon>Fungi</taxon>
        <taxon>Dikarya</taxon>
        <taxon>Ascomycota</taxon>
        <taxon>Pezizomycotina</taxon>
        <taxon>Sordariomycetes</taxon>
        <taxon>Sordariomycetidae</taxon>
        <taxon>Sordariales</taxon>
        <taxon>Chaetomiaceae</taxon>
        <taxon>Staphylotrichum</taxon>
    </lineage>
</organism>
<reference evidence="2" key="1">
    <citation type="journal article" date="2023" name="Mol. Phylogenet. Evol.">
        <title>Genome-scale phylogeny and comparative genomics of the fungal order Sordariales.</title>
        <authorList>
            <person name="Hensen N."/>
            <person name="Bonometti L."/>
            <person name="Westerberg I."/>
            <person name="Brannstrom I.O."/>
            <person name="Guillou S."/>
            <person name="Cros-Aarteil S."/>
            <person name="Calhoun S."/>
            <person name="Haridas S."/>
            <person name="Kuo A."/>
            <person name="Mondo S."/>
            <person name="Pangilinan J."/>
            <person name="Riley R."/>
            <person name="LaButti K."/>
            <person name="Andreopoulos B."/>
            <person name="Lipzen A."/>
            <person name="Chen C."/>
            <person name="Yan M."/>
            <person name="Daum C."/>
            <person name="Ng V."/>
            <person name="Clum A."/>
            <person name="Steindorff A."/>
            <person name="Ohm R.A."/>
            <person name="Martin F."/>
            <person name="Silar P."/>
            <person name="Natvig D.O."/>
            <person name="Lalanne C."/>
            <person name="Gautier V."/>
            <person name="Ament-Velasquez S.L."/>
            <person name="Kruys A."/>
            <person name="Hutchinson M.I."/>
            <person name="Powell A.J."/>
            <person name="Barry K."/>
            <person name="Miller A.N."/>
            <person name="Grigoriev I.V."/>
            <person name="Debuchy R."/>
            <person name="Gladieux P."/>
            <person name="Hiltunen Thoren M."/>
            <person name="Johannesson H."/>
        </authorList>
    </citation>
    <scope>NUCLEOTIDE SEQUENCE</scope>
    <source>
        <strain evidence="2">CBS 103.79</strain>
    </source>
</reference>
<dbReference type="InterPro" id="IPR023631">
    <property type="entry name" value="Amidase_dom"/>
</dbReference>
<feature type="domain" description="Amidase" evidence="1">
    <location>
        <begin position="33"/>
        <end position="486"/>
    </location>
</feature>
<protein>
    <submittedName>
        <fullName evidence="2">Amidase signature domain-containing protein</fullName>
    </submittedName>
</protein>
<dbReference type="EMBL" id="MU855839">
    <property type="protein sequence ID" value="KAK3899057.1"/>
    <property type="molecule type" value="Genomic_DNA"/>
</dbReference>
<dbReference type="Pfam" id="PF01425">
    <property type="entry name" value="Amidase"/>
    <property type="match status" value="1"/>
</dbReference>
<dbReference type="PANTHER" id="PTHR42678">
    <property type="entry name" value="AMIDASE"/>
    <property type="match status" value="1"/>
</dbReference>
<dbReference type="AlphaFoldDB" id="A0AAN6RPW8"/>
<name>A0AAN6RPW8_9PEZI</name>
<dbReference type="PANTHER" id="PTHR42678:SF34">
    <property type="entry name" value="OS04G0183300 PROTEIN"/>
    <property type="match status" value="1"/>
</dbReference>
<keyword evidence="3" id="KW-1185">Reference proteome</keyword>
<evidence type="ECO:0000259" key="1">
    <source>
        <dbReference type="Pfam" id="PF01425"/>
    </source>
</evidence>
<dbReference type="InterPro" id="IPR036928">
    <property type="entry name" value="AS_sf"/>
</dbReference>
<gene>
    <name evidence="2" type="ORF">C8A05DRAFT_46783</name>
</gene>
<accession>A0AAN6RPW8</accession>
<dbReference type="SUPFAM" id="SSF75304">
    <property type="entry name" value="Amidase signature (AS) enzymes"/>
    <property type="match status" value="1"/>
</dbReference>
<evidence type="ECO:0000313" key="3">
    <source>
        <dbReference type="Proteomes" id="UP001303889"/>
    </source>
</evidence>
<proteinExistence type="predicted"/>
<reference evidence="2" key="2">
    <citation type="submission" date="2023-05" db="EMBL/GenBank/DDBJ databases">
        <authorList>
            <consortium name="Lawrence Berkeley National Laboratory"/>
            <person name="Steindorff A."/>
            <person name="Hensen N."/>
            <person name="Bonometti L."/>
            <person name="Westerberg I."/>
            <person name="Brannstrom I.O."/>
            <person name="Guillou S."/>
            <person name="Cros-Aarteil S."/>
            <person name="Calhoun S."/>
            <person name="Haridas S."/>
            <person name="Kuo A."/>
            <person name="Mondo S."/>
            <person name="Pangilinan J."/>
            <person name="Riley R."/>
            <person name="Labutti K."/>
            <person name="Andreopoulos B."/>
            <person name="Lipzen A."/>
            <person name="Chen C."/>
            <person name="Yanf M."/>
            <person name="Daum C."/>
            <person name="Ng V."/>
            <person name="Clum A."/>
            <person name="Ohm R."/>
            <person name="Martin F."/>
            <person name="Silar P."/>
            <person name="Natvig D."/>
            <person name="Lalanne C."/>
            <person name="Gautier V."/>
            <person name="Ament-Velasquez S.L."/>
            <person name="Kruys A."/>
            <person name="Hutchinson M.I."/>
            <person name="Powell A.J."/>
            <person name="Barry K."/>
            <person name="Miller A.N."/>
            <person name="Grigoriev I.V."/>
            <person name="Debuchy R."/>
            <person name="Gladieux P."/>
            <person name="Thoren M.H."/>
            <person name="Johannesson H."/>
        </authorList>
    </citation>
    <scope>NUCLEOTIDE SEQUENCE</scope>
    <source>
        <strain evidence="2">CBS 103.79</strain>
    </source>
</reference>
<comment type="caution">
    <text evidence="2">The sequence shown here is derived from an EMBL/GenBank/DDBJ whole genome shotgun (WGS) entry which is preliminary data.</text>
</comment>